<dbReference type="STRING" id="278856.A0A212EJA3"/>
<dbReference type="KEGG" id="dpl:KGM_210906"/>
<evidence type="ECO:0000259" key="7">
    <source>
        <dbReference type="PROSITE" id="PS51180"/>
    </source>
</evidence>
<dbReference type="InParanoid" id="A0A212EJA3"/>
<evidence type="ECO:0000256" key="4">
    <source>
        <dbReference type="ARBA" id="ARBA00022753"/>
    </source>
</evidence>
<dbReference type="GO" id="GO:0045022">
    <property type="term" value="P:early endosome to late endosome transport"/>
    <property type="evidence" value="ECO:0007669"/>
    <property type="project" value="TreeGrafter"/>
</dbReference>
<feature type="region of interest" description="Disordered" evidence="5">
    <location>
        <begin position="1385"/>
        <end position="1404"/>
    </location>
</feature>
<dbReference type="InterPro" id="IPR029021">
    <property type="entry name" value="Prot-tyrosine_phosphatase-like"/>
</dbReference>
<feature type="compositionally biased region" description="Basic and acidic residues" evidence="5">
    <location>
        <begin position="1495"/>
        <end position="1509"/>
    </location>
</feature>
<dbReference type="Gene3D" id="1.20.120.560">
    <property type="entry name" value="alix/aip1 in complex with the ypdl late domain"/>
    <property type="match status" value="1"/>
</dbReference>
<dbReference type="PANTHER" id="PTHR23030:SF30">
    <property type="entry name" value="TYROSINE-PROTEIN PHOSPHATASE NON-RECEPTOR TYPE 23"/>
    <property type="match status" value="1"/>
</dbReference>
<dbReference type="PANTHER" id="PTHR23030">
    <property type="entry name" value="PCD6 INTERACTING PROTEIN-RELATED"/>
    <property type="match status" value="1"/>
</dbReference>
<comment type="caution">
    <text evidence="8">The sequence shown here is derived from an EMBL/GenBank/DDBJ whole genome shotgun (WGS) entry which is preliminary data.</text>
</comment>
<dbReference type="FunCoup" id="A0A212EJA3">
    <property type="interactions" value="923"/>
</dbReference>
<organism evidence="8 9">
    <name type="scientific">Danaus plexippus plexippus</name>
    <dbReference type="NCBI Taxonomy" id="278856"/>
    <lineage>
        <taxon>Eukaryota</taxon>
        <taxon>Metazoa</taxon>
        <taxon>Ecdysozoa</taxon>
        <taxon>Arthropoda</taxon>
        <taxon>Hexapoda</taxon>
        <taxon>Insecta</taxon>
        <taxon>Pterygota</taxon>
        <taxon>Neoptera</taxon>
        <taxon>Endopterygota</taxon>
        <taxon>Lepidoptera</taxon>
        <taxon>Glossata</taxon>
        <taxon>Ditrysia</taxon>
        <taxon>Papilionoidea</taxon>
        <taxon>Nymphalidae</taxon>
        <taxon>Danainae</taxon>
        <taxon>Danaini</taxon>
        <taxon>Danaina</taxon>
        <taxon>Danaus</taxon>
        <taxon>Danaus</taxon>
    </lineage>
</organism>
<feature type="region of interest" description="Disordered" evidence="5">
    <location>
        <begin position="1469"/>
        <end position="1509"/>
    </location>
</feature>
<dbReference type="eggNOG" id="KOG2220">
    <property type="taxonomic scope" value="Eukaryota"/>
</dbReference>
<dbReference type="PROSITE" id="PS50055">
    <property type="entry name" value="TYR_PHOSPHATASE_PTP"/>
    <property type="match status" value="1"/>
</dbReference>
<feature type="domain" description="Tyrosine-protein phosphatase" evidence="6">
    <location>
        <begin position="1613"/>
        <end position="1870"/>
    </location>
</feature>
<evidence type="ECO:0000313" key="9">
    <source>
        <dbReference type="Proteomes" id="UP000007151"/>
    </source>
</evidence>
<dbReference type="GO" id="GO:0004725">
    <property type="term" value="F:protein tyrosine phosphatase activity"/>
    <property type="evidence" value="ECO:0007669"/>
    <property type="project" value="InterPro"/>
</dbReference>
<dbReference type="SUPFAM" id="SSF52799">
    <property type="entry name" value="(Phosphotyrosine protein) phosphatases II"/>
    <property type="match status" value="1"/>
</dbReference>
<dbReference type="Pfam" id="PF00102">
    <property type="entry name" value="Y_phosphatase"/>
    <property type="match status" value="1"/>
</dbReference>
<gene>
    <name evidence="8" type="ORF">KGM_210906</name>
</gene>
<evidence type="ECO:0000313" key="8">
    <source>
        <dbReference type="EMBL" id="OWR41564.1"/>
    </source>
</evidence>
<dbReference type="Gene3D" id="1.25.40.280">
    <property type="entry name" value="alix/aip1 like domains"/>
    <property type="match status" value="1"/>
</dbReference>
<dbReference type="Gene3D" id="3.90.190.10">
    <property type="entry name" value="Protein tyrosine phosphatase superfamily"/>
    <property type="match status" value="1"/>
</dbReference>
<dbReference type="Gene3D" id="1.20.140.50">
    <property type="entry name" value="alix/aip1 like domains"/>
    <property type="match status" value="1"/>
</dbReference>
<evidence type="ECO:0000256" key="3">
    <source>
        <dbReference type="ARBA" id="ARBA00022490"/>
    </source>
</evidence>
<proteinExistence type="predicted"/>
<dbReference type="InterPro" id="IPR000242">
    <property type="entry name" value="PTP_cat"/>
</dbReference>
<dbReference type="SMART" id="SM00194">
    <property type="entry name" value="PTPc"/>
    <property type="match status" value="1"/>
</dbReference>
<dbReference type="SUPFAM" id="SSF58104">
    <property type="entry name" value="Methyl-accepting chemotaxis protein (MCP) signaling domain"/>
    <property type="match status" value="1"/>
</dbReference>
<sequence length="1955" mass="217436">MEAVPKLPLISFELKVSPETTHFGPKLKQYIAEVYREDPDSYGNEIHQLESLRSTAVRPTIDSPGLSALIRYFCQLRAMQSRFPMAKGQPAACTFAWKDLYANMTCSLSGVKFEMACILYNIGAMHTQLGSSEPRTTGDSLKSACQHYQYAAWAFQHLREQYPQPPGADISSDILKFLQEICFAQAQECILDKSIQDTRKSNVVGAVATQVLYFYKNSLALLGQSTGTDNIHEIIGTKLYNYWHRYLSFKSFYIGCIVCLYQGIHAEEQQKMGERVAFYQQAVDKLGEARKLAKYIEPVQVTQEALTFTNDVVEGKRKAAKNENEFIYHEEVPEKDMLSDLKPVCLVNAVPINFNDPEVAGQDIFSRLVPMGAHEASSMYSEEKAKLLRHVVAQTDTKNTELTEFMSSLQLDQLDVVDSDQKIPQEIVDRCAAMNAKTEIIQQLVDSMNSLAEIISDVEHSLNEIKTLIQDETLKEKEYQKQMGPRPPSIVQTEISREYHKYQEAHTRTNESNQVLHKAMTLHIANLRLLSQPLDVLQSKIPSIDNIEGLDRETMSEMRRVVSKAREMQTQRDSLLQQLRTALADDDVTAQLLASQDPPDEIFKREIDKHTPTVKIIEQNLAAQENIINKLTSLYASYGDSRRLLSDVLRKREGLINALVTSYDTHAELLGKSQKGLEFYRKLAHNVSGLLARLKSVCQVQREERAQLVAAHSREYITIRCTSLAPSTPVTSASVKNIDTPPIPSSGGTLKLKDYLPYMKNRGLARNAIPQPAQMEPLSNESYYPETIYPTSIRPTPVGSEATEVPQPNLPDGVVMPQSMQNMQNPYARYSTPYAPQENEPYAAPTSYQYSMNKFSKPEENYSYTSYTPSQYSSQIPDQTYTNPYYSATNNNATLVTDSQNPNMFNQGNMNQNPNQCGYTDPNTGQIYGQMPSTPDASMQYNQTDFNAGFAQMQISGQKVEQPISYGGEYSKTHYSVQYPQSFTSNMPTYSHAGQNSNTSIVQSQLPADGNVNYTYNPMTHYGQAMSNMPNTSQTPNIPSAAASPAPNQNFGPATSMQNFANPVQNGANPMQNLGNSVQNVSNPMQSVSNVLPNMGTPIHNPVNAMQNMNNPMQSVANTVQNFGASGQNIANSTPSAGNAIQNVNNPMQNITSSMQNNVNPLQNVPYQTQNFANSMQNFNNPMQHIPNSMQNVPSSIPNSSAVMTSVSAFNPETPYGYSSAYETISQGYVYTNAGSPMTSTTNVTAFSIGQTYSNPTDSVSYIDPNLSQIDAMDKPIKSHVTGQAITSTIPSYQNYNPAVNYVIDQTYRTPTQYTDSMNTSHGPNYQNHPGYVYNSATGNYEYNYGSQNSFTNYGQSTADPQEHTKESNWNVPGVYTSAGVCQTVQSPSENPQDVPPQGDNTQNYYNPPYGYLTTTNQANEFVSQPVTQSYASEITTNYGANMNNSTYIQSGQPQYTSVSYANNQVSTAKENVTEHSNNPTPVEHTNQQTPVESTPKEVDEPKPSSVKVEELKTEPTSFDLLSGLDFSVEQTPLKPEIKVPQISEKAIFKPSIVPKQKPVDIAVPKEEVIDRPPKRDLFSDPILLNQFTQEVKNLQKLTDTFTNKTSNGLTVLDAKWKHLQEIQSKENARRSKSVASRYCPSTSTSVVPYDDSRLTLKSDSDAYINATYYKQLASWCIPLVISKCPKENEHTTFWKAMLENKISCIVCLLSEIEMQGNAYWPTAKGQSIDLADGLKVTLEDVICNVHWSERLLTVSSGKNVSRVKHYQINVYPAKIVCTPLVLLADRVLSVSYTGRESDRLRGACVLDAAGAGRCSVLALLVMVMCQLRAGHVQLCDMLEEGCAKLYENRTNVLEDTKYLADAYRTVLFYVQGVLCSGTTMFNGEAVTTTTGASFLPPVPAVPPSPSPSTPSLTSAKTKFSRESFEEMKQLPGLKSGDMKDPLNFLDPLWSLKKK</sequence>
<dbReference type="GO" id="GO:0043328">
    <property type="term" value="P:protein transport to vacuole involved in ubiquitin-dependent protein catabolic process via the multivesicular body sorting pathway"/>
    <property type="evidence" value="ECO:0007669"/>
    <property type="project" value="TreeGrafter"/>
</dbReference>
<dbReference type="Proteomes" id="UP000007151">
    <property type="component" value="Unassembled WGS sequence"/>
</dbReference>
<evidence type="ECO:0000256" key="1">
    <source>
        <dbReference type="ARBA" id="ARBA00004177"/>
    </source>
</evidence>
<dbReference type="InterPro" id="IPR004328">
    <property type="entry name" value="BRO1_dom"/>
</dbReference>
<name>A0A212EJA3_DANPL</name>
<dbReference type="GO" id="GO:0032456">
    <property type="term" value="P:endocytic recycling"/>
    <property type="evidence" value="ECO:0007669"/>
    <property type="project" value="TreeGrafter"/>
</dbReference>
<protein>
    <submittedName>
        <fullName evidence="8">Tyrosine-protein phosphatase non-receptor type 23</fullName>
    </submittedName>
</protein>
<evidence type="ECO:0000256" key="2">
    <source>
        <dbReference type="ARBA" id="ARBA00004496"/>
    </source>
</evidence>
<dbReference type="Pfam" id="PF03097">
    <property type="entry name" value="BRO1"/>
    <property type="match status" value="1"/>
</dbReference>
<feature type="region of interest" description="Disordered" evidence="5">
    <location>
        <begin position="1898"/>
        <end position="1919"/>
    </location>
</feature>
<feature type="compositionally biased region" description="Polar residues" evidence="5">
    <location>
        <begin position="1469"/>
        <end position="1493"/>
    </location>
</feature>
<dbReference type="Gene3D" id="1.10.287.950">
    <property type="entry name" value="Methyl-accepting chemotaxis protein"/>
    <property type="match status" value="1"/>
</dbReference>
<feature type="domain" description="BRO1" evidence="7">
    <location>
        <begin position="8"/>
        <end position="402"/>
    </location>
</feature>
<dbReference type="SMART" id="SM01041">
    <property type="entry name" value="BRO1"/>
    <property type="match status" value="1"/>
</dbReference>
<dbReference type="Pfam" id="PF13949">
    <property type="entry name" value="ALIX_LYPXL_bnd"/>
    <property type="match status" value="1"/>
</dbReference>
<dbReference type="InterPro" id="IPR038499">
    <property type="entry name" value="BRO1_sf"/>
</dbReference>
<reference evidence="8 9" key="1">
    <citation type="journal article" date="2011" name="Cell">
        <title>The monarch butterfly genome yields insights into long-distance migration.</title>
        <authorList>
            <person name="Zhan S."/>
            <person name="Merlin C."/>
            <person name="Boore J.L."/>
            <person name="Reppert S.M."/>
        </authorList>
    </citation>
    <scope>NUCLEOTIDE SEQUENCE [LARGE SCALE GENOMIC DNA]</scope>
    <source>
        <strain evidence="8">F-2</strain>
    </source>
</reference>
<dbReference type="GO" id="GO:0005768">
    <property type="term" value="C:endosome"/>
    <property type="evidence" value="ECO:0007669"/>
    <property type="project" value="UniProtKB-SubCell"/>
</dbReference>
<evidence type="ECO:0000256" key="5">
    <source>
        <dbReference type="SAM" id="MobiDB-lite"/>
    </source>
</evidence>
<dbReference type="eggNOG" id="KOG0789">
    <property type="taxonomic scope" value="Eukaryota"/>
</dbReference>
<feature type="compositionally biased region" description="Pro residues" evidence="5">
    <location>
        <begin position="1898"/>
        <end position="1909"/>
    </location>
</feature>
<comment type="subcellular location">
    <subcellularLocation>
        <location evidence="2">Cytoplasm</location>
    </subcellularLocation>
    <subcellularLocation>
        <location evidence="1">Endosome</location>
    </subcellularLocation>
</comment>
<evidence type="ECO:0000259" key="6">
    <source>
        <dbReference type="PROSITE" id="PS50055"/>
    </source>
</evidence>
<keyword evidence="3" id="KW-0963">Cytoplasm</keyword>
<dbReference type="PROSITE" id="PS51180">
    <property type="entry name" value="BRO1"/>
    <property type="match status" value="1"/>
</dbReference>
<dbReference type="EMBL" id="AGBW02014499">
    <property type="protein sequence ID" value="OWR41564.1"/>
    <property type="molecule type" value="Genomic_DNA"/>
</dbReference>
<accession>A0A212EJA3</accession>
<keyword evidence="9" id="KW-1185">Reference proteome</keyword>
<dbReference type="InterPro" id="IPR025304">
    <property type="entry name" value="ALIX_V_dom"/>
</dbReference>
<keyword evidence="4" id="KW-0967">Endosome</keyword>